<proteinExistence type="predicted"/>
<dbReference type="InterPro" id="IPR018062">
    <property type="entry name" value="HTH_AraC-typ_CS"/>
</dbReference>
<dbReference type="Pfam" id="PF12833">
    <property type="entry name" value="HTH_18"/>
    <property type="match status" value="1"/>
</dbReference>
<dbReference type="Proteomes" id="UP000679848">
    <property type="component" value="Chromosome"/>
</dbReference>
<sequence length="326" mass="37409">MYSCNVLDEQYAGAMAEHGFVPEPDNRRYGSMGLCWRQAGPGGSGYFWTYGQQDLYMLKIHDFYFHEDQLLEFCWPESLSVTWYESISGEEFSPCRRLVSGCVKSFIGGREPYRALIHRRVPIVSIGIEITPAYYQDYLRRQFSEEFQSLLESFQSLDQTDHFPEMVRLLKEVRDYRGEGLAAKLFYDGKVAEAVALVVERHRAHPAPRRTLTQEDERMLADVAAYITAHCADRLPLERLARIGCMGVSKLKDAFHARYGCTITQYIQGQRMERAEQLLANTDLPVGQIAQIVGYQNPSRFAQLFRRSTGQSPAAFRAFSHPREAE</sequence>
<dbReference type="GO" id="GO:0003700">
    <property type="term" value="F:DNA-binding transcription factor activity"/>
    <property type="evidence" value="ECO:0007669"/>
    <property type="project" value="InterPro"/>
</dbReference>
<dbReference type="PRINTS" id="PR00032">
    <property type="entry name" value="HTHARAC"/>
</dbReference>
<dbReference type="GO" id="GO:0043565">
    <property type="term" value="F:sequence-specific DNA binding"/>
    <property type="evidence" value="ECO:0007669"/>
    <property type="project" value="InterPro"/>
</dbReference>
<reference evidence="5" key="1">
    <citation type="submission" date="2020-09" db="EMBL/GenBank/DDBJ databases">
        <title>New species isolated from human feces.</title>
        <authorList>
            <person name="Kitahara M."/>
            <person name="Shigeno Y."/>
            <person name="Shime M."/>
            <person name="Matsumoto Y."/>
            <person name="Nakamura S."/>
            <person name="Motooka D."/>
            <person name="Fukuoka S."/>
            <person name="Nishikawa H."/>
            <person name="Benno Y."/>
        </authorList>
    </citation>
    <scope>NUCLEOTIDE SEQUENCE</scope>
    <source>
        <strain evidence="5">MM59</strain>
    </source>
</reference>
<dbReference type="InterPro" id="IPR018060">
    <property type="entry name" value="HTH_AraC"/>
</dbReference>
<evidence type="ECO:0000256" key="3">
    <source>
        <dbReference type="ARBA" id="ARBA00023163"/>
    </source>
</evidence>
<dbReference type="PROSITE" id="PS01124">
    <property type="entry name" value="HTH_ARAC_FAMILY_2"/>
    <property type="match status" value="1"/>
</dbReference>
<dbReference type="InterPro" id="IPR020449">
    <property type="entry name" value="Tscrpt_reg_AraC-type_HTH"/>
</dbReference>
<dbReference type="SUPFAM" id="SSF46689">
    <property type="entry name" value="Homeodomain-like"/>
    <property type="match status" value="2"/>
</dbReference>
<keyword evidence="1" id="KW-0805">Transcription regulation</keyword>
<evidence type="ECO:0000313" key="5">
    <source>
        <dbReference type="EMBL" id="BCK83172.1"/>
    </source>
</evidence>
<name>A0A810QAC1_9FIRM</name>
<dbReference type="InterPro" id="IPR009057">
    <property type="entry name" value="Homeodomain-like_sf"/>
</dbReference>
<dbReference type="SMART" id="SM00342">
    <property type="entry name" value="HTH_ARAC"/>
    <property type="match status" value="1"/>
</dbReference>
<evidence type="ECO:0000259" key="4">
    <source>
        <dbReference type="PROSITE" id="PS01124"/>
    </source>
</evidence>
<evidence type="ECO:0000256" key="2">
    <source>
        <dbReference type="ARBA" id="ARBA00023125"/>
    </source>
</evidence>
<gene>
    <name evidence="5" type="ORF">MM59RIKEN_04910</name>
</gene>
<keyword evidence="6" id="KW-1185">Reference proteome</keyword>
<dbReference type="PANTHER" id="PTHR47893">
    <property type="entry name" value="REGULATORY PROTEIN PCHR"/>
    <property type="match status" value="1"/>
</dbReference>
<evidence type="ECO:0000256" key="1">
    <source>
        <dbReference type="ARBA" id="ARBA00023015"/>
    </source>
</evidence>
<dbReference type="PANTHER" id="PTHR47893:SF1">
    <property type="entry name" value="REGULATORY PROTEIN PCHR"/>
    <property type="match status" value="1"/>
</dbReference>
<dbReference type="InterPro" id="IPR053142">
    <property type="entry name" value="PchR_regulatory_protein"/>
</dbReference>
<organism evidence="5 6">
    <name type="scientific">Pusillibacter faecalis</name>
    <dbReference type="NCBI Taxonomy" id="2714358"/>
    <lineage>
        <taxon>Bacteria</taxon>
        <taxon>Bacillati</taxon>
        <taxon>Bacillota</taxon>
        <taxon>Clostridia</taxon>
        <taxon>Eubacteriales</taxon>
        <taxon>Oscillospiraceae</taxon>
        <taxon>Pusillibacter</taxon>
    </lineage>
</organism>
<dbReference type="KEGG" id="pfaa:MM59RIKEN_04910"/>
<keyword evidence="3" id="KW-0804">Transcription</keyword>
<keyword evidence="2" id="KW-0238">DNA-binding</keyword>
<dbReference type="Gene3D" id="1.10.10.60">
    <property type="entry name" value="Homeodomain-like"/>
    <property type="match status" value="1"/>
</dbReference>
<feature type="domain" description="HTH araC/xylS-type" evidence="4">
    <location>
        <begin position="221"/>
        <end position="319"/>
    </location>
</feature>
<dbReference type="AlphaFoldDB" id="A0A810QAC1"/>
<accession>A0A810QAC1</accession>
<dbReference type="EMBL" id="AP023420">
    <property type="protein sequence ID" value="BCK83172.1"/>
    <property type="molecule type" value="Genomic_DNA"/>
</dbReference>
<dbReference type="RefSeq" id="WP_055181063.1">
    <property type="nucleotide sequence ID" value="NZ_AP023420.1"/>
</dbReference>
<protein>
    <submittedName>
        <fullName evidence="5">AraC family transcriptional regulator</fullName>
    </submittedName>
</protein>
<evidence type="ECO:0000313" key="6">
    <source>
        <dbReference type="Proteomes" id="UP000679848"/>
    </source>
</evidence>
<dbReference type="PROSITE" id="PS00041">
    <property type="entry name" value="HTH_ARAC_FAMILY_1"/>
    <property type="match status" value="1"/>
</dbReference>